<keyword evidence="2" id="KW-1185">Reference proteome</keyword>
<dbReference type="Proteomes" id="UP000236732">
    <property type="component" value="Unassembled WGS sequence"/>
</dbReference>
<organism evidence="1 2">
    <name type="scientific">Nonomuraea solani</name>
    <dbReference type="NCBI Taxonomy" id="1144553"/>
    <lineage>
        <taxon>Bacteria</taxon>
        <taxon>Bacillati</taxon>
        <taxon>Actinomycetota</taxon>
        <taxon>Actinomycetes</taxon>
        <taxon>Streptosporangiales</taxon>
        <taxon>Streptosporangiaceae</taxon>
        <taxon>Nonomuraea</taxon>
    </lineage>
</organism>
<sequence>MSTEQKPRKRPAVNLPHIVWLTRSDTLDYGMIGSVKAFSIHFFDNRYNLSTRLPTCGGTPYPPEEFTTNQRARDRAEGIRNEWEQALSTPYKGRLKEAS</sequence>
<reference evidence="1 2" key="1">
    <citation type="submission" date="2016-10" db="EMBL/GenBank/DDBJ databases">
        <authorList>
            <person name="de Groot N.N."/>
        </authorList>
    </citation>
    <scope>NUCLEOTIDE SEQUENCE [LARGE SCALE GENOMIC DNA]</scope>
    <source>
        <strain evidence="1 2">CGMCC 4.7037</strain>
    </source>
</reference>
<evidence type="ECO:0000313" key="2">
    <source>
        <dbReference type="Proteomes" id="UP000236732"/>
    </source>
</evidence>
<protein>
    <submittedName>
        <fullName evidence="1">Uncharacterized protein</fullName>
    </submittedName>
</protein>
<accession>A0A1H6DUV1</accession>
<dbReference type="AlphaFoldDB" id="A0A1H6DUV1"/>
<name>A0A1H6DUV1_9ACTN</name>
<dbReference type="OrthoDB" id="3542863at2"/>
<gene>
    <name evidence="1" type="ORF">SAMN05444920_106259</name>
</gene>
<evidence type="ECO:0000313" key="1">
    <source>
        <dbReference type="EMBL" id="SEG88533.1"/>
    </source>
</evidence>
<dbReference type="RefSeq" id="WP_146103760.1">
    <property type="nucleotide sequence ID" value="NZ_FNVT01000006.1"/>
</dbReference>
<proteinExistence type="predicted"/>
<dbReference type="EMBL" id="FNVT01000006">
    <property type="protein sequence ID" value="SEG88533.1"/>
    <property type="molecule type" value="Genomic_DNA"/>
</dbReference>